<feature type="domain" description="Helicase ATP-binding" evidence="5">
    <location>
        <begin position="626"/>
        <end position="786"/>
    </location>
</feature>
<sequence>MPKPRSRPPLTLEVIKNVVDHGTFQRGKRYFQEDRVIFVDVIQDNPDELYFISETEGGRDEIYHQTVVVKPGRDRRTLGIFGDCTCPVGMQCKHMVAACLAYIDGEAIISMPDEEKSFTDWLVQTAPGTPQTPGEHASDDFLIYQLDSIGTNAGTGFAVTFRVAKTKKNGLPALGREVGMASLMNPYGTPPQYLRPNDRDILNQLQISDPSFRTPVKLQGLAGGIAMDLMMDSGRLFLGRDRVQPLHRGEPRPVELTWVEEAGAFRLVAQTAPKGGLPINLRPPRYVDLETHEVGGLEIPDDLDADWLSRIPEAPPVSPEELQQVSETLAVYYPQLPKPKALNVRSVKDVNPIPLLTVRVDTLNLTRSALNLQFIYENLTLTPDHPGTIATGRVNGVIVEIHRDLAGEEKAIERLGQEGLVRNPKVSGEFTLATLGISQQVIMTRWLEVLNQTLPRLKEEGWRIHHEEGDIPRLDVAEDVHAQVEEGNGWFDLHFDLEVDGRKVPLLPLVSELIGSYQPGRLPPTLALPMQDGSYVQVTREQIEPVLQAIIDLYDHLAPGQESLRLSRLDAPRLLELGDAKVQGGQDLQHMARRLTQFETLTPVEPPRDFRGDLRGYQQQGVNWLQFLREYQLGGVLADDMGLGKTVQTLAHLAIEKQAGRLDHPALIVAPTSLMSNWRREAEQFTPNLKVLTLHGPDRKQYYEQLPEMDLALTTYPLLPRDSEELLAQAFSFLILDEAQQIKNPRAQASQVVRRIQAPHRLCLTGTPMENHLGELWAQFDFLMPGFLGGQEQFSRTYRTPIEKHNDGDKLRRLTRRTTPFMLRRTKDIVAKELPGKTELLRSTPISGKQAALYESIRLAMEKKVRDAIAKRGLARSHITVLDALLKLRQVCCDPRLLPASAQAGSAPSAKLAMLMEILPELLDEGRRVLLFSQFTTMLGLIEQEVKKAGIGYSKLTGQTRKREEALDIFRNGHANLMLISLKAGGVGLNLTEADTVIHYDPWWNPAVESQATDRAHRIGQDKPVFVYKLITENTVEEKILAMQARKQKLADNVYGDDKRDADEPPIDADMINALFAPESGA</sequence>
<dbReference type="Pfam" id="PF00176">
    <property type="entry name" value="SNF2-rel_dom"/>
    <property type="match status" value="1"/>
</dbReference>
<dbReference type="GO" id="GO:0016787">
    <property type="term" value="F:hydrolase activity"/>
    <property type="evidence" value="ECO:0007669"/>
    <property type="project" value="UniProtKB-KW"/>
</dbReference>
<dbReference type="InterPro" id="IPR038718">
    <property type="entry name" value="SNF2-like_sf"/>
</dbReference>
<feature type="domain" description="SWIM-type" evidence="4">
    <location>
        <begin position="65"/>
        <end position="103"/>
    </location>
</feature>
<keyword evidence="8" id="KW-1185">Reference proteome</keyword>
<evidence type="ECO:0000259" key="4">
    <source>
        <dbReference type="PROSITE" id="PS50966"/>
    </source>
</evidence>
<proteinExistence type="predicted"/>
<dbReference type="RefSeq" id="WP_090253906.1">
    <property type="nucleotide sequence ID" value="NZ_FOAA01000010.1"/>
</dbReference>
<dbReference type="PROSITE" id="PS51192">
    <property type="entry name" value="HELICASE_ATP_BIND_1"/>
    <property type="match status" value="1"/>
</dbReference>
<reference evidence="8" key="1">
    <citation type="submission" date="2016-10" db="EMBL/GenBank/DDBJ databases">
        <authorList>
            <person name="Varghese N."/>
            <person name="Submissions S."/>
        </authorList>
    </citation>
    <scope>NUCLEOTIDE SEQUENCE [LARGE SCALE GENOMIC DNA]</scope>
    <source>
        <strain evidence="8">DSM 241</strain>
    </source>
</reference>
<protein>
    <submittedName>
        <fullName evidence="7">SWIM zinc finger</fullName>
    </submittedName>
</protein>
<gene>
    <name evidence="7" type="ORF">SAMN05444515_11090</name>
</gene>
<dbReference type="CDD" id="cd18793">
    <property type="entry name" value="SF2_C_SNF"/>
    <property type="match status" value="1"/>
</dbReference>
<dbReference type="EMBL" id="FOAA01000010">
    <property type="protein sequence ID" value="SEL16021.1"/>
    <property type="molecule type" value="Genomic_DNA"/>
</dbReference>
<evidence type="ECO:0000313" key="8">
    <source>
        <dbReference type="Proteomes" id="UP000199256"/>
    </source>
</evidence>
<dbReference type="InterPro" id="IPR001650">
    <property type="entry name" value="Helicase_C-like"/>
</dbReference>
<dbReference type="SMART" id="SM00487">
    <property type="entry name" value="DEXDc"/>
    <property type="match status" value="1"/>
</dbReference>
<evidence type="ECO:0000256" key="3">
    <source>
        <dbReference type="PROSITE-ProRule" id="PRU00325"/>
    </source>
</evidence>
<dbReference type="PROSITE" id="PS51194">
    <property type="entry name" value="HELICASE_CTER"/>
    <property type="match status" value="1"/>
</dbReference>
<feature type="domain" description="Helicase C-terminal" evidence="6">
    <location>
        <begin position="914"/>
        <end position="1062"/>
    </location>
</feature>
<dbReference type="InterPro" id="IPR014001">
    <property type="entry name" value="Helicase_ATP-bd"/>
</dbReference>
<name>A0A1H7MY70_9GAMM</name>
<organism evidence="7 8">
    <name type="scientific">Ectothiorhodospira marina</name>
    <dbReference type="NCBI Taxonomy" id="1396821"/>
    <lineage>
        <taxon>Bacteria</taxon>
        <taxon>Pseudomonadati</taxon>
        <taxon>Pseudomonadota</taxon>
        <taxon>Gammaproteobacteria</taxon>
        <taxon>Chromatiales</taxon>
        <taxon>Ectothiorhodospiraceae</taxon>
        <taxon>Ectothiorhodospira</taxon>
    </lineage>
</organism>
<dbReference type="PANTHER" id="PTHR10799">
    <property type="entry name" value="SNF2/RAD54 HELICASE FAMILY"/>
    <property type="match status" value="1"/>
</dbReference>
<dbReference type="Proteomes" id="UP000199256">
    <property type="component" value="Unassembled WGS sequence"/>
</dbReference>
<dbReference type="InterPro" id="IPR027417">
    <property type="entry name" value="P-loop_NTPase"/>
</dbReference>
<dbReference type="Gene3D" id="3.40.50.300">
    <property type="entry name" value="P-loop containing nucleotide triphosphate hydrolases"/>
    <property type="match status" value="1"/>
</dbReference>
<keyword evidence="3" id="KW-0863">Zinc-finger</keyword>
<keyword evidence="3" id="KW-0479">Metal-binding</keyword>
<dbReference type="AlphaFoldDB" id="A0A1H7MY70"/>
<dbReference type="GO" id="GO:0008270">
    <property type="term" value="F:zinc ion binding"/>
    <property type="evidence" value="ECO:0007669"/>
    <property type="project" value="UniProtKB-KW"/>
</dbReference>
<dbReference type="SUPFAM" id="SSF52540">
    <property type="entry name" value="P-loop containing nucleoside triphosphate hydrolases"/>
    <property type="match status" value="2"/>
</dbReference>
<dbReference type="InterPro" id="IPR049730">
    <property type="entry name" value="SNF2/RAD54-like_C"/>
</dbReference>
<dbReference type="InterPro" id="IPR000330">
    <property type="entry name" value="SNF2_N"/>
</dbReference>
<evidence type="ECO:0000256" key="1">
    <source>
        <dbReference type="ARBA" id="ARBA00022801"/>
    </source>
</evidence>
<evidence type="ECO:0000256" key="2">
    <source>
        <dbReference type="ARBA" id="ARBA00022806"/>
    </source>
</evidence>
<dbReference type="InterPro" id="IPR007527">
    <property type="entry name" value="Znf_SWIM"/>
</dbReference>
<accession>A0A1H7MY70</accession>
<evidence type="ECO:0000259" key="6">
    <source>
        <dbReference type="PROSITE" id="PS51194"/>
    </source>
</evidence>
<dbReference type="STRING" id="1396821.SAMN05444515_11090"/>
<dbReference type="OrthoDB" id="9772064at2"/>
<keyword evidence="2" id="KW-0347">Helicase</keyword>
<keyword evidence="2" id="KW-0547">Nucleotide-binding</keyword>
<dbReference type="PROSITE" id="PS50966">
    <property type="entry name" value="ZF_SWIM"/>
    <property type="match status" value="1"/>
</dbReference>
<dbReference type="GO" id="GO:0005524">
    <property type="term" value="F:ATP binding"/>
    <property type="evidence" value="ECO:0007669"/>
    <property type="project" value="InterPro"/>
</dbReference>
<evidence type="ECO:0000313" key="7">
    <source>
        <dbReference type="EMBL" id="SEL16021.1"/>
    </source>
</evidence>
<dbReference type="Pfam" id="PF00271">
    <property type="entry name" value="Helicase_C"/>
    <property type="match status" value="1"/>
</dbReference>
<dbReference type="SMART" id="SM00490">
    <property type="entry name" value="HELICc"/>
    <property type="match status" value="1"/>
</dbReference>
<keyword evidence="1" id="KW-0378">Hydrolase</keyword>
<keyword evidence="3" id="KW-0862">Zinc</keyword>
<dbReference type="CDD" id="cd18012">
    <property type="entry name" value="DEXQc_arch_SWI2_SNF2"/>
    <property type="match status" value="1"/>
</dbReference>
<dbReference type="Gene3D" id="3.40.50.10810">
    <property type="entry name" value="Tandem AAA-ATPase domain"/>
    <property type="match status" value="1"/>
</dbReference>
<dbReference type="GO" id="GO:0004386">
    <property type="term" value="F:helicase activity"/>
    <property type="evidence" value="ECO:0007669"/>
    <property type="project" value="UniProtKB-KW"/>
</dbReference>
<keyword evidence="2" id="KW-0067">ATP-binding</keyword>
<evidence type="ECO:0000259" key="5">
    <source>
        <dbReference type="PROSITE" id="PS51192"/>
    </source>
</evidence>